<gene>
    <name evidence="1" type="ORF">LCGC14_2673370</name>
</gene>
<protein>
    <submittedName>
        <fullName evidence="1">Uncharacterized protein</fullName>
    </submittedName>
</protein>
<reference evidence="1" key="1">
    <citation type="journal article" date="2015" name="Nature">
        <title>Complex archaea that bridge the gap between prokaryotes and eukaryotes.</title>
        <authorList>
            <person name="Spang A."/>
            <person name="Saw J.H."/>
            <person name="Jorgensen S.L."/>
            <person name="Zaremba-Niedzwiedzka K."/>
            <person name="Martijn J."/>
            <person name="Lind A.E."/>
            <person name="van Eijk R."/>
            <person name="Schleper C."/>
            <person name="Guy L."/>
            <person name="Ettema T.J."/>
        </authorList>
    </citation>
    <scope>NUCLEOTIDE SEQUENCE</scope>
</reference>
<dbReference type="EMBL" id="LAZR01046934">
    <property type="protein sequence ID" value="KKK95383.1"/>
    <property type="molecule type" value="Genomic_DNA"/>
</dbReference>
<name>A0A0F8ZNH3_9ZZZZ</name>
<evidence type="ECO:0000313" key="1">
    <source>
        <dbReference type="EMBL" id="KKK95383.1"/>
    </source>
</evidence>
<accession>A0A0F8ZNH3</accession>
<sequence length="41" mass="4541">MTLKTLNIMDVIVLIGGLCIKMKYIDNIKASLIVLFMISLG</sequence>
<feature type="non-terminal residue" evidence="1">
    <location>
        <position position="41"/>
    </location>
</feature>
<organism evidence="1">
    <name type="scientific">marine sediment metagenome</name>
    <dbReference type="NCBI Taxonomy" id="412755"/>
    <lineage>
        <taxon>unclassified sequences</taxon>
        <taxon>metagenomes</taxon>
        <taxon>ecological metagenomes</taxon>
    </lineage>
</organism>
<comment type="caution">
    <text evidence="1">The sequence shown here is derived from an EMBL/GenBank/DDBJ whole genome shotgun (WGS) entry which is preliminary data.</text>
</comment>
<proteinExistence type="predicted"/>
<dbReference type="AlphaFoldDB" id="A0A0F8ZNH3"/>